<evidence type="ECO:0000256" key="2">
    <source>
        <dbReference type="ARBA" id="ARBA00022801"/>
    </source>
</evidence>
<reference evidence="4" key="1">
    <citation type="submission" date="2018-05" db="EMBL/GenBank/DDBJ databases">
        <authorList>
            <person name="Lanie J.A."/>
            <person name="Ng W.-L."/>
            <person name="Kazmierczak K.M."/>
            <person name="Andrzejewski T.M."/>
            <person name="Davidsen T.M."/>
            <person name="Wayne K.J."/>
            <person name="Tettelin H."/>
            <person name="Glass J.I."/>
            <person name="Rusch D."/>
            <person name="Podicherti R."/>
            <person name="Tsui H.-C.T."/>
            <person name="Winkler M.E."/>
        </authorList>
    </citation>
    <scope>NUCLEOTIDE SEQUENCE</scope>
</reference>
<dbReference type="InterPro" id="IPR001478">
    <property type="entry name" value="PDZ"/>
</dbReference>
<dbReference type="InterPro" id="IPR041489">
    <property type="entry name" value="PDZ_6"/>
</dbReference>
<dbReference type="Gene3D" id="2.30.42.10">
    <property type="match status" value="1"/>
</dbReference>
<gene>
    <name evidence="4" type="ORF">METZ01_LOCUS210841</name>
</gene>
<dbReference type="EMBL" id="UINC01048000">
    <property type="protein sequence ID" value="SVB57987.1"/>
    <property type="molecule type" value="Genomic_DNA"/>
</dbReference>
<dbReference type="InterPro" id="IPR050955">
    <property type="entry name" value="Plant_Biomass_Hydrol_Est"/>
</dbReference>
<dbReference type="AlphaFoldDB" id="A0A382F7C4"/>
<organism evidence="4">
    <name type="scientific">marine metagenome</name>
    <dbReference type="NCBI Taxonomy" id="408172"/>
    <lineage>
        <taxon>unclassified sequences</taxon>
        <taxon>metagenomes</taxon>
        <taxon>ecological metagenomes</taxon>
    </lineage>
</organism>
<accession>A0A382F7C4</accession>
<dbReference type="Pfam" id="PF17820">
    <property type="entry name" value="PDZ_6"/>
    <property type="match status" value="1"/>
</dbReference>
<dbReference type="InterPro" id="IPR029058">
    <property type="entry name" value="AB_hydrolase_fold"/>
</dbReference>
<feature type="non-terminal residue" evidence="4">
    <location>
        <position position="1"/>
    </location>
</feature>
<protein>
    <recommendedName>
        <fullName evidence="3">PDZ domain-containing protein</fullName>
    </recommendedName>
</protein>
<feature type="non-terminal residue" evidence="4">
    <location>
        <position position="537"/>
    </location>
</feature>
<keyword evidence="2" id="KW-0378">Hydrolase</keyword>
<sequence>WALVLGLLLGCSQPGHAQVPEELVQRYLWPSSPAEFQDAQTQLFTESSLVGVSRRQMHDLEEFLRRGPSVPIPDENVLSRQRLDTFTVTTPAGRDIPVYVLIPSRYTPDTEWPLMLAMHGGPPGDVDGSRRGALGMVDVWAEAAEQAGWIVAAPAMTHTVAAEGRSAERLPYEIFHEEEARAVIDAVRARYRVTPDRIASTGISLGSNFSIAYGAAHPDWFAAIVPVSTEGDSRELLLRNLGSVPVYVLEGSRDRNIRSLEGPRALNEILTKLGYDLTYHEFSDRGHEGFKEYYPDVLRWLDVRPRQSTPREVFRAPHSGIIPVARRVHWIESDTRQGVIRARVTGPARIEVTSRWTGEVALFVSDQLVDLNGSIEVWVNGEQVFAGTVERSIRTALEEVRRLKDETRVYAARITVTVPKSDEALTVAKAFSEELHPEHPEGRLSFWEMYAVRALEERFPDLGFSGNEVPLPYAVTVSAPEQVGIRVSAVDSGGVASLAGLERGDVLITVDGEPFFQGKGGVQTLYHWMVRELRTSS</sequence>
<dbReference type="PROSITE" id="PS50106">
    <property type="entry name" value="PDZ"/>
    <property type="match status" value="1"/>
</dbReference>
<name>A0A382F7C4_9ZZZZ</name>
<proteinExistence type="predicted"/>
<dbReference type="PANTHER" id="PTHR43037:SF5">
    <property type="entry name" value="FERULOYL ESTERASE"/>
    <property type="match status" value="1"/>
</dbReference>
<dbReference type="GO" id="GO:0016787">
    <property type="term" value="F:hydrolase activity"/>
    <property type="evidence" value="ECO:0007669"/>
    <property type="project" value="UniProtKB-KW"/>
</dbReference>
<dbReference type="Gene3D" id="3.40.50.1820">
    <property type="entry name" value="alpha/beta hydrolase"/>
    <property type="match status" value="1"/>
</dbReference>
<dbReference type="SUPFAM" id="SSF50156">
    <property type="entry name" value="PDZ domain-like"/>
    <property type="match status" value="1"/>
</dbReference>
<dbReference type="PANTHER" id="PTHR43037">
    <property type="entry name" value="UNNAMED PRODUCT-RELATED"/>
    <property type="match status" value="1"/>
</dbReference>
<dbReference type="SUPFAM" id="SSF53474">
    <property type="entry name" value="alpha/beta-Hydrolases"/>
    <property type="match status" value="1"/>
</dbReference>
<feature type="domain" description="PDZ" evidence="3">
    <location>
        <begin position="484"/>
        <end position="518"/>
    </location>
</feature>
<dbReference type="InterPro" id="IPR036034">
    <property type="entry name" value="PDZ_sf"/>
</dbReference>
<evidence type="ECO:0000259" key="3">
    <source>
        <dbReference type="PROSITE" id="PS50106"/>
    </source>
</evidence>
<evidence type="ECO:0000313" key="4">
    <source>
        <dbReference type="EMBL" id="SVB57987.1"/>
    </source>
</evidence>
<evidence type="ECO:0000256" key="1">
    <source>
        <dbReference type="ARBA" id="ARBA00022729"/>
    </source>
</evidence>
<keyword evidence="1" id="KW-0732">Signal</keyword>